<comment type="caution">
    <text evidence="3">The sequence shown here is derived from an EMBL/GenBank/DDBJ whole genome shotgun (WGS) entry which is preliminary data.</text>
</comment>
<feature type="region of interest" description="Disordered" evidence="1">
    <location>
        <begin position="15"/>
        <end position="59"/>
    </location>
</feature>
<evidence type="ECO:0000313" key="4">
    <source>
        <dbReference type="Proteomes" id="UP001375240"/>
    </source>
</evidence>
<proteinExistence type="predicted"/>
<dbReference type="AlphaFoldDB" id="A0AAV9U912"/>
<evidence type="ECO:0000256" key="2">
    <source>
        <dbReference type="SAM" id="Phobius"/>
    </source>
</evidence>
<gene>
    <name evidence="3" type="ORF">TWF696_001292</name>
</gene>
<feature type="transmembrane region" description="Helical" evidence="2">
    <location>
        <begin position="192"/>
        <end position="210"/>
    </location>
</feature>
<protein>
    <submittedName>
        <fullName evidence="3">Uncharacterized protein</fullName>
    </submittedName>
</protein>
<feature type="region of interest" description="Disordered" evidence="1">
    <location>
        <begin position="421"/>
        <end position="454"/>
    </location>
</feature>
<keyword evidence="2" id="KW-0472">Membrane</keyword>
<keyword evidence="4" id="KW-1185">Reference proteome</keyword>
<keyword evidence="2" id="KW-1133">Transmembrane helix</keyword>
<feature type="compositionally biased region" description="Low complexity" evidence="1">
    <location>
        <begin position="31"/>
        <end position="50"/>
    </location>
</feature>
<sequence length="467" mass="50107">MSTDGPAVLGHTAAATAISGRTPAAGQEPPTNTTTINTTINTTTNTNTDTNPRESDQTIASRLTPSSCTTRSTTPFFAIAWPGRRGSGQRSSWQSTMMASKTPRVLLIFTRAIQIFCSILVLAAGIFSVVKFGVQQQEVLVVKEGSASLNVDYSSLPDGRGDWRPVLLVALSSVSLITFPLLTIFRRRRVSVAIEVILLALWCSFMTLYIPTITAPFEPNCLHPKAPFEFLDDHTSETKAIGIDIGRNSSTGGVGSSVDSDDGPRKINSAIHTYCVMSQVGVAAGVIVIIFTFLSILLLLLLSYQATDYLIERRALELLQHHALPSMVQRGIAPISNAYQTLASAIPPLRGAIPDEESNIHAHEYHPPSQRSVHVADGGITALHSSSGGRDGSFGGGMGMGMGVGMGMRPAVTNYVQPPLREKSGYTDVRSGTENAARSNHDRIQSGEQSVQQLQGWVTGGFEVDRR</sequence>
<feature type="transmembrane region" description="Helical" evidence="2">
    <location>
        <begin position="105"/>
        <end position="130"/>
    </location>
</feature>
<feature type="transmembrane region" description="Helical" evidence="2">
    <location>
        <begin position="166"/>
        <end position="185"/>
    </location>
</feature>
<keyword evidence="2" id="KW-0812">Transmembrane</keyword>
<dbReference type="Proteomes" id="UP001375240">
    <property type="component" value="Unassembled WGS sequence"/>
</dbReference>
<evidence type="ECO:0000313" key="3">
    <source>
        <dbReference type="EMBL" id="KAK6337813.1"/>
    </source>
</evidence>
<accession>A0AAV9U912</accession>
<reference evidence="3 4" key="1">
    <citation type="submission" date="2019-10" db="EMBL/GenBank/DDBJ databases">
        <authorList>
            <person name="Palmer J.M."/>
        </authorList>
    </citation>
    <scope>NUCLEOTIDE SEQUENCE [LARGE SCALE GENOMIC DNA]</scope>
    <source>
        <strain evidence="3 4">TWF696</strain>
    </source>
</reference>
<feature type="transmembrane region" description="Helical" evidence="2">
    <location>
        <begin position="282"/>
        <end position="304"/>
    </location>
</feature>
<organism evidence="3 4">
    <name type="scientific">Orbilia brochopaga</name>
    <dbReference type="NCBI Taxonomy" id="3140254"/>
    <lineage>
        <taxon>Eukaryota</taxon>
        <taxon>Fungi</taxon>
        <taxon>Dikarya</taxon>
        <taxon>Ascomycota</taxon>
        <taxon>Pezizomycotina</taxon>
        <taxon>Orbiliomycetes</taxon>
        <taxon>Orbiliales</taxon>
        <taxon>Orbiliaceae</taxon>
        <taxon>Orbilia</taxon>
    </lineage>
</organism>
<name>A0AAV9U912_9PEZI</name>
<evidence type="ECO:0000256" key="1">
    <source>
        <dbReference type="SAM" id="MobiDB-lite"/>
    </source>
</evidence>
<dbReference type="EMBL" id="JAVHNQ010000010">
    <property type="protein sequence ID" value="KAK6337813.1"/>
    <property type="molecule type" value="Genomic_DNA"/>
</dbReference>